<reference evidence="1 2" key="1">
    <citation type="submission" date="2015-12" db="EMBL/GenBank/DDBJ databases">
        <title>Genome sequence of Mucilaginibacter gotjawali.</title>
        <authorList>
            <person name="Lee J.S."/>
            <person name="Lee K.C."/>
            <person name="Kim K.K."/>
            <person name="Lee B.W."/>
        </authorList>
    </citation>
    <scope>NUCLEOTIDE SEQUENCE [LARGE SCALE GENOMIC DNA]</scope>
    <source>
        <strain evidence="1 2">SA3-7</strain>
    </source>
</reference>
<evidence type="ECO:0000313" key="2">
    <source>
        <dbReference type="Proteomes" id="UP000218263"/>
    </source>
</evidence>
<proteinExistence type="predicted"/>
<dbReference type="KEGG" id="mgot:MgSA37_04180"/>
<sequence length="41" mass="4627">MLLMYIALPHMGKTFVATSPTPNYCRVAATLCRHVEDLQSF</sequence>
<protein>
    <submittedName>
        <fullName evidence="1">Uncharacterized protein</fullName>
    </submittedName>
</protein>
<dbReference type="AlphaFoldDB" id="A0A120MZE4"/>
<dbReference type="Proteomes" id="UP000218263">
    <property type="component" value="Chromosome"/>
</dbReference>
<accession>A0A120MZE4</accession>
<evidence type="ECO:0000313" key="1">
    <source>
        <dbReference type="EMBL" id="BAU55988.1"/>
    </source>
</evidence>
<keyword evidence="2" id="KW-1185">Reference proteome</keyword>
<dbReference type="EMBL" id="AP017313">
    <property type="protein sequence ID" value="BAU55988.1"/>
    <property type="molecule type" value="Genomic_DNA"/>
</dbReference>
<name>A0A120MZE4_9SPHI</name>
<organism evidence="1 2">
    <name type="scientific">Mucilaginibacter gotjawali</name>
    <dbReference type="NCBI Taxonomy" id="1550579"/>
    <lineage>
        <taxon>Bacteria</taxon>
        <taxon>Pseudomonadati</taxon>
        <taxon>Bacteroidota</taxon>
        <taxon>Sphingobacteriia</taxon>
        <taxon>Sphingobacteriales</taxon>
        <taxon>Sphingobacteriaceae</taxon>
        <taxon>Mucilaginibacter</taxon>
    </lineage>
</organism>
<gene>
    <name evidence="1" type="ORF">MgSA37_04180</name>
</gene>